<evidence type="ECO:0000313" key="3">
    <source>
        <dbReference type="Proteomes" id="UP000070054"/>
    </source>
</evidence>
<name>A0A135SN12_9PEZI</name>
<reference evidence="2 3" key="1">
    <citation type="submission" date="2014-02" db="EMBL/GenBank/DDBJ databases">
        <title>The genome sequence of Colletotrichum nymphaeae SA-01.</title>
        <authorList>
            <person name="Baroncelli R."/>
            <person name="Thon M.R."/>
        </authorList>
    </citation>
    <scope>NUCLEOTIDE SEQUENCE [LARGE SCALE GENOMIC DNA]</scope>
    <source>
        <strain evidence="2 3">SA-01</strain>
    </source>
</reference>
<evidence type="ECO:0000313" key="2">
    <source>
        <dbReference type="EMBL" id="KXH37265.1"/>
    </source>
</evidence>
<feature type="region of interest" description="Disordered" evidence="1">
    <location>
        <begin position="38"/>
        <end position="75"/>
    </location>
</feature>
<dbReference type="Proteomes" id="UP000070054">
    <property type="component" value="Unassembled WGS sequence"/>
</dbReference>
<sequence>MGNIVPQDVGEMILLRQLWTMQSLNDLVDTIIADAHTGEAATSGSSRQSKTSQQQTDDLIFGKRPKKPSSTDTEEITEKTIEELLKLNIGRESEADESPFAPLNNAAEEQVRAHEVYLSMLATEEDMFAEDVHRWFFSRPELVADDKGRALPLQADKHSSGAVLDAAHNAVKNVIVWSWIESQIADLDYAVTEARDQNQHEHYDKFYQSICLQELSNVCNYEYTRTQSLLRRNLSKGSKLMKRVTNGLDPAGNYALKLRGKPQEFIKSDPQLHILLTLCQPETTAAKAFSEEVVDSLGRSEFAVPINKLKEQGKTEGALKRLDEFLVAKAGAKMSDLYSVMLTECGSYLGEQHRDAKAKGKMDWTPLPIDAPKTREEVIELRRTSAKDNAKDPTEPTKLYDIIHSNKWAAELDETGFYLSPPGSIHVDSPAFETFTKLFGNSKPRKRIIWEDLEYSLERIGFSSRSIYGICTYFIADKDIAELPLTIKHPYKSEVSGRKSVILARRLLKAHEWNASAY</sequence>
<feature type="compositionally biased region" description="Low complexity" evidence="1">
    <location>
        <begin position="42"/>
        <end position="56"/>
    </location>
</feature>
<dbReference type="PANTHER" id="PTHR40788:SF1">
    <property type="entry name" value="IPA PROTEIN"/>
    <property type="match status" value="1"/>
</dbReference>
<evidence type="ECO:0000256" key="1">
    <source>
        <dbReference type="SAM" id="MobiDB-lite"/>
    </source>
</evidence>
<gene>
    <name evidence="2" type="ORF">CNYM01_01278</name>
</gene>
<organism evidence="2 3">
    <name type="scientific">Colletotrichum nymphaeae SA-01</name>
    <dbReference type="NCBI Taxonomy" id="1460502"/>
    <lineage>
        <taxon>Eukaryota</taxon>
        <taxon>Fungi</taxon>
        <taxon>Dikarya</taxon>
        <taxon>Ascomycota</taxon>
        <taxon>Pezizomycotina</taxon>
        <taxon>Sordariomycetes</taxon>
        <taxon>Hypocreomycetidae</taxon>
        <taxon>Glomerellales</taxon>
        <taxon>Glomerellaceae</taxon>
        <taxon>Colletotrichum</taxon>
        <taxon>Colletotrichum acutatum species complex</taxon>
    </lineage>
</organism>
<keyword evidence="3" id="KW-1185">Reference proteome</keyword>
<dbReference type="OrthoDB" id="2922289at2759"/>
<comment type="caution">
    <text evidence="2">The sequence shown here is derived from an EMBL/GenBank/DDBJ whole genome shotgun (WGS) entry which is preliminary data.</text>
</comment>
<accession>A0A135SN12</accession>
<dbReference type="AlphaFoldDB" id="A0A135SN12"/>
<proteinExistence type="predicted"/>
<dbReference type="EMBL" id="JEMN01001447">
    <property type="protein sequence ID" value="KXH37265.1"/>
    <property type="molecule type" value="Genomic_DNA"/>
</dbReference>
<dbReference type="PANTHER" id="PTHR40788">
    <property type="entry name" value="CLR5 DOMAIN-CONTAINING PROTEIN-RELATED"/>
    <property type="match status" value="1"/>
</dbReference>
<protein>
    <submittedName>
        <fullName evidence="2">Uncharacterized protein</fullName>
    </submittedName>
</protein>